<proteinExistence type="predicted"/>
<gene>
    <name evidence="2" type="ORF">Pmani_034887</name>
</gene>
<name>A0AAE1NMQ6_9EUCA</name>
<dbReference type="AlphaFoldDB" id="A0AAE1NMQ6"/>
<feature type="compositionally biased region" description="Basic and acidic residues" evidence="1">
    <location>
        <begin position="1"/>
        <end position="39"/>
    </location>
</feature>
<accession>A0AAE1NMQ6</accession>
<evidence type="ECO:0000256" key="1">
    <source>
        <dbReference type="SAM" id="MobiDB-lite"/>
    </source>
</evidence>
<organism evidence="2 3">
    <name type="scientific">Petrolisthes manimaculis</name>
    <dbReference type="NCBI Taxonomy" id="1843537"/>
    <lineage>
        <taxon>Eukaryota</taxon>
        <taxon>Metazoa</taxon>
        <taxon>Ecdysozoa</taxon>
        <taxon>Arthropoda</taxon>
        <taxon>Crustacea</taxon>
        <taxon>Multicrustacea</taxon>
        <taxon>Malacostraca</taxon>
        <taxon>Eumalacostraca</taxon>
        <taxon>Eucarida</taxon>
        <taxon>Decapoda</taxon>
        <taxon>Pleocyemata</taxon>
        <taxon>Anomura</taxon>
        <taxon>Galatheoidea</taxon>
        <taxon>Porcellanidae</taxon>
        <taxon>Petrolisthes</taxon>
    </lineage>
</organism>
<sequence length="93" mass="10481">MLSYGKNEKVTRDEKKGEKRVNEWSGGEESKSGEEEKRLPWMPLPSSPAGVGVGGGMEKKKMDEEGRRKKWMRKGEEKGGGGREKKKVDEEGR</sequence>
<comment type="caution">
    <text evidence="2">The sequence shown here is derived from an EMBL/GenBank/DDBJ whole genome shotgun (WGS) entry which is preliminary data.</text>
</comment>
<reference evidence="2" key="1">
    <citation type="submission" date="2023-11" db="EMBL/GenBank/DDBJ databases">
        <title>Genome assemblies of two species of porcelain crab, Petrolisthes cinctipes and Petrolisthes manimaculis (Anomura: Porcellanidae).</title>
        <authorList>
            <person name="Angst P."/>
        </authorList>
    </citation>
    <scope>NUCLEOTIDE SEQUENCE</scope>
    <source>
        <strain evidence="2">PB745_02</strain>
        <tissue evidence="2">Gill</tissue>
    </source>
</reference>
<dbReference type="EMBL" id="JAWZYT010004862">
    <property type="protein sequence ID" value="KAK4292343.1"/>
    <property type="molecule type" value="Genomic_DNA"/>
</dbReference>
<keyword evidence="3" id="KW-1185">Reference proteome</keyword>
<feature type="region of interest" description="Disordered" evidence="1">
    <location>
        <begin position="1"/>
        <end position="93"/>
    </location>
</feature>
<protein>
    <submittedName>
        <fullName evidence="2">Uncharacterized protein</fullName>
    </submittedName>
</protein>
<evidence type="ECO:0000313" key="3">
    <source>
        <dbReference type="Proteomes" id="UP001292094"/>
    </source>
</evidence>
<evidence type="ECO:0000313" key="2">
    <source>
        <dbReference type="EMBL" id="KAK4292343.1"/>
    </source>
</evidence>
<dbReference type="Proteomes" id="UP001292094">
    <property type="component" value="Unassembled WGS sequence"/>
</dbReference>
<feature type="compositionally biased region" description="Basic and acidic residues" evidence="1">
    <location>
        <begin position="57"/>
        <end position="93"/>
    </location>
</feature>